<keyword evidence="3" id="KW-0805">Transcription regulation</keyword>
<evidence type="ECO:0000256" key="4">
    <source>
        <dbReference type="ARBA" id="ARBA00023125"/>
    </source>
</evidence>
<evidence type="ECO:0000256" key="2">
    <source>
        <dbReference type="ARBA" id="ARBA00022737"/>
    </source>
</evidence>
<dbReference type="EMBL" id="PGGH01056663">
    <property type="protein sequence ID" value="NIG58717.1"/>
    <property type="molecule type" value="Genomic_DNA"/>
</dbReference>
<evidence type="ECO:0000256" key="3">
    <source>
        <dbReference type="ARBA" id="ARBA00023015"/>
    </source>
</evidence>
<protein>
    <submittedName>
        <fullName evidence="8">Single-minded like protein 1</fullName>
    </submittedName>
</protein>
<dbReference type="SUPFAM" id="SSF55785">
    <property type="entry name" value="PYP-like sensor domain (PAS domain)"/>
    <property type="match status" value="2"/>
</dbReference>
<dbReference type="PANTHER" id="PTHR23043">
    <property type="entry name" value="HYPOXIA-INDUCIBLE FACTOR 1 ALPHA"/>
    <property type="match status" value="1"/>
</dbReference>
<dbReference type="SMART" id="SM00091">
    <property type="entry name" value="PAS"/>
    <property type="match status" value="2"/>
</dbReference>
<gene>
    <name evidence="8" type="ORF">BU61_1714</name>
</gene>
<dbReference type="PROSITE" id="PS50112">
    <property type="entry name" value="PAS"/>
    <property type="match status" value="2"/>
</dbReference>
<proteinExistence type="predicted"/>
<feature type="domain" description="PAS" evidence="7">
    <location>
        <begin position="30"/>
        <end position="93"/>
    </location>
</feature>
<name>A0ABX0S0R1_PONBL</name>
<dbReference type="InterPro" id="IPR000014">
    <property type="entry name" value="PAS"/>
</dbReference>
<dbReference type="InterPro" id="IPR013767">
    <property type="entry name" value="PAS_fold"/>
</dbReference>
<reference evidence="8" key="1">
    <citation type="submission" date="2018-05" db="EMBL/GenBank/DDBJ databases">
        <authorList>
            <person name="Pedro S.L.S."/>
            <person name="Freitas R.C."/>
            <person name="Barreto A.S."/>
            <person name="Lima A.O.S."/>
        </authorList>
    </citation>
    <scope>NUCLEOTIDE SEQUENCE</scope>
    <source>
        <strain evidence="8">BP203</strain>
        <tissue evidence="8">Muscle</tissue>
    </source>
</reference>
<comment type="subcellular location">
    <subcellularLocation>
        <location evidence="1">Nucleus</location>
    </subcellularLocation>
</comment>
<evidence type="ECO:0000313" key="8">
    <source>
        <dbReference type="EMBL" id="NIG58717.1"/>
    </source>
</evidence>
<keyword evidence="4" id="KW-0238">DNA-binding</keyword>
<feature type="domain" description="PAS" evidence="7">
    <location>
        <begin position="186"/>
        <end position="223"/>
    </location>
</feature>
<keyword evidence="5" id="KW-0804">Transcription</keyword>
<comment type="caution">
    <text evidence="8">The sequence shown here is derived from an EMBL/GenBank/DDBJ whole genome shotgun (WGS) entry which is preliminary data.</text>
</comment>
<evidence type="ECO:0000256" key="6">
    <source>
        <dbReference type="ARBA" id="ARBA00023242"/>
    </source>
</evidence>
<dbReference type="Gene3D" id="3.30.450.20">
    <property type="entry name" value="PAS domain"/>
    <property type="match status" value="3"/>
</dbReference>
<dbReference type="InterPro" id="IPR035965">
    <property type="entry name" value="PAS-like_dom_sf"/>
</dbReference>
<sequence>MGCGSASLQAEGLGEAWGHSSRTSPLDNVGRELGSHLLQTLDGFIFVVAPDGKIMYISETASVHLGLSQVELTGNSIYEYIHPADHDEMTAVLTAHQPYHSHFVQEYEIERSFFLRMKCVLAKRNAGLTCGGYKVIHCSGYLKIRQYSLDMSPFDGCYQNVGLVAVGHSLPPSAVTEIKLHSNMFMFRASLDMKLIFLDSRVAELTGYEPQDLIEKTLYHHVHGCDTFHLRCAHHLRTRALDADDQDSRFIGERSNQNVLSLLPWEQLSGLTGDPPSHRQGLHLDRFRSGSVHHQLPCVSPSVLVKGQVTTKYYRFLAKHGGWVWVQSYATIVHNSRSSRPHCIVSVNYVLT</sequence>
<dbReference type="Proteomes" id="UP001165941">
    <property type="component" value="Unassembled WGS sequence"/>
</dbReference>
<evidence type="ECO:0000256" key="5">
    <source>
        <dbReference type="ARBA" id="ARBA00023163"/>
    </source>
</evidence>
<organism evidence="8 9">
    <name type="scientific">Pontoporia blainvillei</name>
    <name type="common">Franciscana</name>
    <name type="synonym">Delphinus blainvillei</name>
    <dbReference type="NCBI Taxonomy" id="48723"/>
    <lineage>
        <taxon>Eukaryota</taxon>
        <taxon>Metazoa</taxon>
        <taxon>Chordata</taxon>
        <taxon>Craniata</taxon>
        <taxon>Vertebrata</taxon>
        <taxon>Euteleostomi</taxon>
        <taxon>Mammalia</taxon>
        <taxon>Eutheria</taxon>
        <taxon>Laurasiatheria</taxon>
        <taxon>Artiodactyla</taxon>
        <taxon>Whippomorpha</taxon>
        <taxon>Cetacea</taxon>
        <taxon>Odontoceti</taxon>
        <taxon>Pontoporiidae</taxon>
        <taxon>Pontoporia</taxon>
    </lineage>
</organism>
<dbReference type="InterPro" id="IPR013655">
    <property type="entry name" value="PAS_fold_3"/>
</dbReference>
<keyword evidence="2" id="KW-0677">Repeat</keyword>
<dbReference type="Pfam" id="PF08447">
    <property type="entry name" value="PAS_3"/>
    <property type="match status" value="1"/>
</dbReference>
<dbReference type="PANTHER" id="PTHR23043:SF22">
    <property type="entry name" value="SINGLE-MINDED HOMOLOG 1"/>
    <property type="match status" value="1"/>
</dbReference>
<evidence type="ECO:0000313" key="9">
    <source>
        <dbReference type="Proteomes" id="UP001165941"/>
    </source>
</evidence>
<evidence type="ECO:0000256" key="1">
    <source>
        <dbReference type="ARBA" id="ARBA00004123"/>
    </source>
</evidence>
<accession>A0ABX0S0R1</accession>
<keyword evidence="9" id="KW-1185">Reference proteome</keyword>
<dbReference type="NCBIfam" id="TIGR00229">
    <property type="entry name" value="sensory_box"/>
    <property type="match status" value="1"/>
</dbReference>
<dbReference type="Pfam" id="PF00989">
    <property type="entry name" value="PAS"/>
    <property type="match status" value="1"/>
</dbReference>
<keyword evidence="6" id="KW-0539">Nucleus</keyword>
<evidence type="ECO:0000259" key="7">
    <source>
        <dbReference type="PROSITE" id="PS50112"/>
    </source>
</evidence>
<dbReference type="CDD" id="cd00130">
    <property type="entry name" value="PAS"/>
    <property type="match status" value="2"/>
</dbReference>